<protein>
    <submittedName>
        <fullName evidence="1">Peptidase inhibitor family I36 protein</fullName>
    </submittedName>
</protein>
<gene>
    <name evidence="1" type="ORF">ACJEBM_22730</name>
</gene>
<sequence length="219" mass="23875">MNSKWLVSFVALCLGVGALFFSAKQATVERSPYALFEPHMTVGQKAEVQQQIDRQLLSQSGGHQVSSTQVIYDNGAVVLTFPVPGDEGQSDRACDYGYVCLWSAADFAGRKLSLLSTSKSRPVNLSDYGMSAQVASWQHNNKAHSVKIFGVDGPGARGNMVMSNIREVILGKGCCPFSIPEDIRIIDTWTEITAQRRLTGHNARIVSIAFAPMSMLFAQ</sequence>
<dbReference type="EMBL" id="JBJHQE010000052">
    <property type="protein sequence ID" value="MFK9083481.1"/>
    <property type="molecule type" value="Genomic_DNA"/>
</dbReference>
<dbReference type="Proteomes" id="UP001622950">
    <property type="component" value="Unassembled WGS sequence"/>
</dbReference>
<accession>A0ACC7MY10</accession>
<organism evidence="1 2">
    <name type="scientific">Pseudomonas neuropathica</name>
    <dbReference type="NCBI Taxonomy" id="2730425"/>
    <lineage>
        <taxon>Bacteria</taxon>
        <taxon>Pseudomonadati</taxon>
        <taxon>Pseudomonadota</taxon>
        <taxon>Gammaproteobacteria</taxon>
        <taxon>Pseudomonadales</taxon>
        <taxon>Pseudomonadaceae</taxon>
        <taxon>Pseudomonas</taxon>
    </lineage>
</organism>
<keyword evidence="2" id="KW-1185">Reference proteome</keyword>
<proteinExistence type="predicted"/>
<evidence type="ECO:0000313" key="1">
    <source>
        <dbReference type="EMBL" id="MFK9083481.1"/>
    </source>
</evidence>
<reference evidence="1" key="1">
    <citation type="submission" date="2024-11" db="EMBL/GenBank/DDBJ databases">
        <authorList>
            <person name="Lucas J.A."/>
        </authorList>
    </citation>
    <scope>NUCLEOTIDE SEQUENCE</scope>
    <source>
        <strain evidence="1">Z 8.8</strain>
    </source>
</reference>
<evidence type="ECO:0000313" key="2">
    <source>
        <dbReference type="Proteomes" id="UP001622950"/>
    </source>
</evidence>
<name>A0ACC7MY10_9PSED</name>
<comment type="caution">
    <text evidence="1">The sequence shown here is derived from an EMBL/GenBank/DDBJ whole genome shotgun (WGS) entry which is preliminary data.</text>
</comment>